<dbReference type="GO" id="GO:0005634">
    <property type="term" value="C:nucleus"/>
    <property type="evidence" value="ECO:0007669"/>
    <property type="project" value="UniProtKB-SubCell"/>
</dbReference>
<name>A0A9E7L664_9LILI</name>
<accession>A0A9E7L664</accession>
<protein>
    <submittedName>
        <fullName evidence="3">Uncharacterized protein</fullName>
    </submittedName>
</protein>
<evidence type="ECO:0000313" key="3">
    <source>
        <dbReference type="EMBL" id="URE45727.1"/>
    </source>
</evidence>
<dbReference type="PANTHER" id="PTHR33172:SF29">
    <property type="entry name" value="OS06G0559400 PROTEIN"/>
    <property type="match status" value="1"/>
</dbReference>
<keyword evidence="2" id="KW-0539">Nucleus</keyword>
<dbReference type="GO" id="GO:0006950">
    <property type="term" value="P:response to stress"/>
    <property type="evidence" value="ECO:0007669"/>
    <property type="project" value="UniProtKB-ARBA"/>
</dbReference>
<reference evidence="3" key="1">
    <citation type="submission" date="2022-05" db="EMBL/GenBank/DDBJ databases">
        <title>The Musa troglodytarum L. genome provides insights into the mechanism of non-climacteric behaviour and enrichment of carotenoids.</title>
        <authorList>
            <person name="Wang J."/>
        </authorList>
    </citation>
    <scope>NUCLEOTIDE SEQUENCE</scope>
    <source>
        <tissue evidence="3">Leaf</tissue>
    </source>
</reference>
<dbReference type="PANTHER" id="PTHR33172">
    <property type="entry name" value="OS08G0516900 PROTEIN"/>
    <property type="match status" value="1"/>
</dbReference>
<comment type="subcellular location">
    <subcellularLocation>
        <location evidence="1">Nucleus</location>
    </subcellularLocation>
</comment>
<organism evidence="3 4">
    <name type="scientific">Musa troglodytarum</name>
    <name type="common">fe'i banana</name>
    <dbReference type="NCBI Taxonomy" id="320322"/>
    <lineage>
        <taxon>Eukaryota</taxon>
        <taxon>Viridiplantae</taxon>
        <taxon>Streptophyta</taxon>
        <taxon>Embryophyta</taxon>
        <taxon>Tracheophyta</taxon>
        <taxon>Spermatophyta</taxon>
        <taxon>Magnoliopsida</taxon>
        <taxon>Liliopsida</taxon>
        <taxon>Zingiberales</taxon>
        <taxon>Musaceae</taxon>
        <taxon>Musa</taxon>
    </lineage>
</organism>
<proteinExistence type="predicted"/>
<dbReference type="Proteomes" id="UP001055439">
    <property type="component" value="Chromosome 9"/>
</dbReference>
<evidence type="ECO:0000256" key="2">
    <source>
        <dbReference type="ARBA" id="ARBA00023242"/>
    </source>
</evidence>
<gene>
    <name evidence="3" type="ORF">MUK42_14798</name>
</gene>
<dbReference type="AlphaFoldDB" id="A0A9E7L664"/>
<keyword evidence="4" id="KW-1185">Reference proteome</keyword>
<dbReference type="EMBL" id="CP097511">
    <property type="protein sequence ID" value="URE45727.1"/>
    <property type="molecule type" value="Genomic_DNA"/>
</dbReference>
<dbReference type="OrthoDB" id="1938584at2759"/>
<evidence type="ECO:0000256" key="1">
    <source>
        <dbReference type="ARBA" id="ARBA00004123"/>
    </source>
</evidence>
<evidence type="ECO:0000313" key="4">
    <source>
        <dbReference type="Proteomes" id="UP001055439"/>
    </source>
</evidence>
<sequence length="182" mass="19808">MEITKSCVNRRVCGDSDHSMLSDDVTASSPSSSPLSDFNGSLLDLSSIMAQLPIKRRLSKYFEGKSQSFRSLSDVRCTEDLAKEESPRRKKKKTCHGFAGLSANQRPCEMPSIYSKTTSKKASRYRVNDVVTCQRLADPLMTCCPDLVTRAVVGAVLLVGDAVGVRLAGVDSDHDDVTGLTK</sequence>
<dbReference type="InterPro" id="IPR051992">
    <property type="entry name" value="OxStress_Response_Reg"/>
</dbReference>